<dbReference type="STRING" id="493475.GARC_1444"/>
<dbReference type="EMBL" id="BAEO01000017">
    <property type="protein sequence ID" value="GAC18419.1"/>
    <property type="molecule type" value="Genomic_DNA"/>
</dbReference>
<reference evidence="1 2" key="1">
    <citation type="journal article" date="2017" name="Antonie Van Leeuwenhoek">
        <title>Rhizobium rhizosphaerae sp. nov., a novel species isolated from rice rhizosphere.</title>
        <authorList>
            <person name="Zhao J.J."/>
            <person name="Zhang J."/>
            <person name="Zhang R.J."/>
            <person name="Zhang C.W."/>
            <person name="Yin H.Q."/>
            <person name="Zhang X.X."/>
        </authorList>
    </citation>
    <scope>NUCLEOTIDE SEQUENCE [LARGE SCALE GENOMIC DNA]</scope>
    <source>
        <strain evidence="1 2">BSs20135</strain>
    </source>
</reference>
<proteinExistence type="predicted"/>
<gene>
    <name evidence="1" type="ORF">GARC_1444</name>
</gene>
<dbReference type="OrthoDB" id="9917774at2"/>
<organism evidence="1 2">
    <name type="scientific">Paraglaciecola arctica BSs20135</name>
    <dbReference type="NCBI Taxonomy" id="493475"/>
    <lineage>
        <taxon>Bacteria</taxon>
        <taxon>Pseudomonadati</taxon>
        <taxon>Pseudomonadota</taxon>
        <taxon>Gammaproteobacteria</taxon>
        <taxon>Alteromonadales</taxon>
        <taxon>Alteromonadaceae</taxon>
        <taxon>Paraglaciecola</taxon>
    </lineage>
</organism>
<keyword evidence="2" id="KW-1185">Reference proteome</keyword>
<sequence length="72" mass="8231">MNNHLNTICGAHKVNHSSLCAEHYASMDLCSQAQMSEDADNILSRMDKLRAFAKEQQAKRVKSQKQQRSFCF</sequence>
<dbReference type="RefSeq" id="WP_007618232.1">
    <property type="nucleotide sequence ID" value="NZ_BAEO01000017.1"/>
</dbReference>
<evidence type="ECO:0000313" key="1">
    <source>
        <dbReference type="EMBL" id="GAC18419.1"/>
    </source>
</evidence>
<accession>K6XCR6</accession>
<dbReference type="AlphaFoldDB" id="K6XCR6"/>
<name>K6XCR6_9ALTE</name>
<evidence type="ECO:0000313" key="2">
    <source>
        <dbReference type="Proteomes" id="UP000006327"/>
    </source>
</evidence>
<protein>
    <submittedName>
        <fullName evidence="1">Uncharacterized protein</fullName>
    </submittedName>
</protein>
<comment type="caution">
    <text evidence="1">The sequence shown here is derived from an EMBL/GenBank/DDBJ whole genome shotgun (WGS) entry which is preliminary data.</text>
</comment>
<dbReference type="Proteomes" id="UP000006327">
    <property type="component" value="Unassembled WGS sequence"/>
</dbReference>